<proteinExistence type="inferred from homology"/>
<dbReference type="NCBIfam" id="NF010925">
    <property type="entry name" value="PRK14345.1"/>
    <property type="match status" value="1"/>
</dbReference>
<comment type="miscellaneous">
    <text evidence="6">In the reaction, the free carboxyl group of octanoic acid is attached via an amide linkage to the epsilon-amino group of a specific lysine residue of lipoyl domains of lipoate-dependent enzymes.</text>
</comment>
<evidence type="ECO:0000256" key="2">
    <source>
        <dbReference type="ARBA" id="ARBA00022490"/>
    </source>
</evidence>
<dbReference type="Pfam" id="PF21948">
    <property type="entry name" value="LplA-B_cat"/>
    <property type="match status" value="1"/>
</dbReference>
<evidence type="ECO:0000256" key="1">
    <source>
        <dbReference type="ARBA" id="ARBA00004821"/>
    </source>
</evidence>
<dbReference type="EC" id="2.3.1.181" evidence="6 7"/>
<feature type="binding site" evidence="6">
    <location>
        <begin position="164"/>
        <end position="166"/>
    </location>
    <ligand>
        <name>substrate</name>
    </ligand>
</feature>
<dbReference type="InterPro" id="IPR004143">
    <property type="entry name" value="BPL_LPL_catalytic"/>
</dbReference>
<accession>A0ABV9KWT6</accession>
<comment type="function">
    <text evidence="5 6 7">Catalyzes the transfer of endogenously produced octanoic acid from octanoyl-acyl-carrier-protein onto the lipoyl domains of lipoate-dependent enzymes. Lipoyl-ACP can also act as a substrate although octanoyl-ACP is likely to be the physiological substrate.</text>
</comment>
<evidence type="ECO:0000256" key="6">
    <source>
        <dbReference type="HAMAP-Rule" id="MF_00013"/>
    </source>
</evidence>
<dbReference type="RefSeq" id="WP_379996781.1">
    <property type="nucleotide sequence ID" value="NZ_JBHSGN010000076.1"/>
</dbReference>
<comment type="caution">
    <text evidence="9">The sequence shown here is derived from an EMBL/GenBank/DDBJ whole genome shotgun (WGS) entry which is preliminary data.</text>
</comment>
<gene>
    <name evidence="6 9" type="primary">lipB</name>
    <name evidence="9" type="ORF">ACFO6W_12195</name>
</gene>
<dbReference type="EMBL" id="JBHSGN010000076">
    <property type="protein sequence ID" value="MFC4674456.1"/>
    <property type="molecule type" value="Genomic_DNA"/>
</dbReference>
<comment type="catalytic activity">
    <reaction evidence="6 7">
        <text>octanoyl-[ACP] + L-lysyl-[protein] = N(6)-octanoyl-L-lysyl-[protein] + holo-[ACP] + H(+)</text>
        <dbReference type="Rhea" id="RHEA:17665"/>
        <dbReference type="Rhea" id="RHEA-COMP:9636"/>
        <dbReference type="Rhea" id="RHEA-COMP:9685"/>
        <dbReference type="Rhea" id="RHEA-COMP:9752"/>
        <dbReference type="Rhea" id="RHEA-COMP:9928"/>
        <dbReference type="ChEBI" id="CHEBI:15378"/>
        <dbReference type="ChEBI" id="CHEBI:29969"/>
        <dbReference type="ChEBI" id="CHEBI:64479"/>
        <dbReference type="ChEBI" id="CHEBI:78463"/>
        <dbReference type="ChEBI" id="CHEBI:78809"/>
        <dbReference type="EC" id="2.3.1.181"/>
    </reaction>
</comment>
<evidence type="ECO:0000256" key="4">
    <source>
        <dbReference type="ARBA" id="ARBA00023315"/>
    </source>
</evidence>
<keyword evidence="3 6" id="KW-0808">Transferase</keyword>
<feature type="binding site" evidence="6">
    <location>
        <begin position="78"/>
        <end position="85"/>
    </location>
    <ligand>
        <name>substrate</name>
    </ligand>
</feature>
<dbReference type="CDD" id="cd16444">
    <property type="entry name" value="LipB"/>
    <property type="match status" value="1"/>
</dbReference>
<evidence type="ECO:0000256" key="5">
    <source>
        <dbReference type="ARBA" id="ARBA00024732"/>
    </source>
</evidence>
<keyword evidence="10" id="KW-1185">Reference proteome</keyword>
<dbReference type="InterPro" id="IPR000544">
    <property type="entry name" value="Octanoyltransferase"/>
</dbReference>
<evidence type="ECO:0000313" key="9">
    <source>
        <dbReference type="EMBL" id="MFC4674456.1"/>
    </source>
</evidence>
<protein>
    <recommendedName>
        <fullName evidence="6 7">Octanoyltransferase</fullName>
        <ecNumber evidence="6 7">2.3.1.181</ecNumber>
    </recommendedName>
    <alternativeName>
        <fullName evidence="6">Lipoate-protein ligase B</fullName>
    </alternativeName>
    <alternativeName>
        <fullName evidence="6">Lipoyl/octanoyl transferase</fullName>
    </alternativeName>
    <alternativeName>
        <fullName evidence="6">Octanoyl-[acyl-carrier-protein]-protein N-octanoyltransferase</fullName>
    </alternativeName>
</protein>
<dbReference type="HAMAP" id="MF_00013">
    <property type="entry name" value="LipB"/>
    <property type="match status" value="1"/>
</dbReference>
<feature type="site" description="Lowers pKa of active site Cys" evidence="6">
    <location>
        <position position="148"/>
    </location>
</feature>
<dbReference type="NCBIfam" id="TIGR00214">
    <property type="entry name" value="lipB"/>
    <property type="match status" value="1"/>
</dbReference>
<feature type="domain" description="BPL/LPL catalytic" evidence="8">
    <location>
        <begin position="33"/>
        <end position="221"/>
    </location>
</feature>
<organism evidence="9 10">
    <name type="scientific">Dysgonomonas termitidis</name>
    <dbReference type="NCBI Taxonomy" id="1516126"/>
    <lineage>
        <taxon>Bacteria</taxon>
        <taxon>Pseudomonadati</taxon>
        <taxon>Bacteroidota</taxon>
        <taxon>Bacteroidia</taxon>
        <taxon>Bacteroidales</taxon>
        <taxon>Dysgonomonadaceae</taxon>
        <taxon>Dysgonomonas</taxon>
    </lineage>
</organism>
<dbReference type="PANTHER" id="PTHR10993:SF12">
    <property type="entry name" value="OCTANOYLTRANSFERASE"/>
    <property type="match status" value="1"/>
</dbReference>
<reference evidence="10" key="1">
    <citation type="journal article" date="2019" name="Int. J. Syst. Evol. Microbiol.">
        <title>The Global Catalogue of Microorganisms (GCM) 10K type strain sequencing project: providing services to taxonomists for standard genome sequencing and annotation.</title>
        <authorList>
            <consortium name="The Broad Institute Genomics Platform"/>
            <consortium name="The Broad Institute Genome Sequencing Center for Infectious Disease"/>
            <person name="Wu L."/>
            <person name="Ma J."/>
        </authorList>
    </citation>
    <scope>NUCLEOTIDE SEQUENCE [LARGE SCALE GENOMIC DNA]</scope>
    <source>
        <strain evidence="10">CCUG 66188</strain>
    </source>
</reference>
<sequence length="222" mass="25351">MIYEDLKTIEYGRAWDYQQQLFAEALSCKDKGTRPESHLLFCEHPHTITIGKHGKQENLLFQETYLKEKGVSLFQIDRGGDITYHGPGQLVGYPIFDLEAYGIGLRQYIFNVEEIIIRLLQTYNIRSERLNGAAGVWLDTNIPSKTRKIAAIGVRSSRFVTMHGFALNVNTDLSFFSLINPCGFIDKGVTSMEKELGYKVDMEEVKEKGKNLFEALFIEQIV</sequence>
<evidence type="ECO:0000256" key="3">
    <source>
        <dbReference type="ARBA" id="ARBA00022679"/>
    </source>
</evidence>
<feature type="binding site" evidence="6">
    <location>
        <begin position="151"/>
        <end position="153"/>
    </location>
    <ligand>
        <name>substrate</name>
    </ligand>
</feature>
<keyword evidence="4 6" id="KW-0012">Acyltransferase</keyword>
<comment type="pathway">
    <text evidence="1 6 7">Protein modification; protein lipoylation via endogenous pathway; protein N(6)-(lipoyl)lysine from octanoyl-[acyl-carrier-protein]: step 1/2.</text>
</comment>
<dbReference type="PROSITE" id="PS51733">
    <property type="entry name" value="BPL_LPL_CATALYTIC"/>
    <property type="match status" value="1"/>
</dbReference>
<dbReference type="PANTHER" id="PTHR10993">
    <property type="entry name" value="OCTANOYLTRANSFERASE"/>
    <property type="match status" value="1"/>
</dbReference>
<dbReference type="InterPro" id="IPR020605">
    <property type="entry name" value="Octanoyltransferase_CS"/>
</dbReference>
<evidence type="ECO:0000256" key="7">
    <source>
        <dbReference type="PIRNR" id="PIRNR016262"/>
    </source>
</evidence>
<dbReference type="GO" id="GO:0033819">
    <property type="term" value="F:lipoyl(octanoyl) transferase activity"/>
    <property type="evidence" value="ECO:0007669"/>
    <property type="project" value="UniProtKB-EC"/>
</dbReference>
<comment type="subcellular location">
    <subcellularLocation>
        <location evidence="6">Cytoplasm</location>
    </subcellularLocation>
</comment>
<name>A0ABV9KWT6_9BACT</name>
<dbReference type="InterPro" id="IPR045864">
    <property type="entry name" value="aa-tRNA-synth_II/BPL/LPL"/>
</dbReference>
<dbReference type="PROSITE" id="PS01313">
    <property type="entry name" value="LIPB"/>
    <property type="match status" value="1"/>
</dbReference>
<evidence type="ECO:0000259" key="8">
    <source>
        <dbReference type="PROSITE" id="PS51733"/>
    </source>
</evidence>
<feature type="active site" description="Acyl-thioester intermediate" evidence="6">
    <location>
        <position position="182"/>
    </location>
</feature>
<dbReference type="Proteomes" id="UP001596023">
    <property type="component" value="Unassembled WGS sequence"/>
</dbReference>
<keyword evidence="2 6" id="KW-0963">Cytoplasm</keyword>
<dbReference type="SUPFAM" id="SSF55681">
    <property type="entry name" value="Class II aaRS and biotin synthetases"/>
    <property type="match status" value="1"/>
</dbReference>
<comment type="similarity">
    <text evidence="6 7">Belongs to the LipB family.</text>
</comment>
<evidence type="ECO:0000313" key="10">
    <source>
        <dbReference type="Proteomes" id="UP001596023"/>
    </source>
</evidence>
<dbReference type="PIRSF" id="PIRSF016262">
    <property type="entry name" value="LPLase"/>
    <property type="match status" value="1"/>
</dbReference>
<dbReference type="Gene3D" id="3.30.930.10">
    <property type="entry name" value="Bira Bifunctional Protein, Domain 2"/>
    <property type="match status" value="1"/>
</dbReference>